<dbReference type="Gene3D" id="3.30.559.10">
    <property type="entry name" value="Chloramphenicol acetyltransferase-like domain"/>
    <property type="match status" value="2"/>
</dbReference>
<evidence type="ECO:0000256" key="2">
    <source>
        <dbReference type="ARBA" id="ARBA00022679"/>
    </source>
</evidence>
<keyword evidence="5" id="KW-1185">Reference proteome</keyword>
<dbReference type="GO" id="GO:0016747">
    <property type="term" value="F:acyltransferase activity, transferring groups other than amino-acyl groups"/>
    <property type="evidence" value="ECO:0007669"/>
    <property type="project" value="UniProtKB-ARBA"/>
</dbReference>
<keyword evidence="3" id="KW-0012">Acyltransferase</keyword>
<dbReference type="AlphaFoldDB" id="A0ABC9B7R0"/>
<evidence type="ECO:0000256" key="3">
    <source>
        <dbReference type="ARBA" id="ARBA00023315"/>
    </source>
</evidence>
<name>A0ABC9B7R0_9POAL</name>
<reference evidence="5" key="1">
    <citation type="submission" date="2024-06" db="EMBL/GenBank/DDBJ databases">
        <authorList>
            <person name="Ryan C."/>
        </authorList>
    </citation>
    <scope>NUCLEOTIDE SEQUENCE [LARGE SCALE GENOMIC DNA]</scope>
</reference>
<dbReference type="PANTHER" id="PTHR31642">
    <property type="entry name" value="TRICHOTHECENE 3-O-ACETYLTRANSFERASE"/>
    <property type="match status" value="1"/>
</dbReference>
<dbReference type="Pfam" id="PF02458">
    <property type="entry name" value="Transferase"/>
    <property type="match status" value="1"/>
</dbReference>
<evidence type="ECO:0000313" key="5">
    <source>
        <dbReference type="Proteomes" id="UP001497457"/>
    </source>
</evidence>
<dbReference type="EMBL" id="OZ075134">
    <property type="protein sequence ID" value="CAL4993654.1"/>
    <property type="molecule type" value="Genomic_DNA"/>
</dbReference>
<keyword evidence="2" id="KW-0808">Transferase</keyword>
<comment type="similarity">
    <text evidence="1">Belongs to the plant acyltransferase family.</text>
</comment>
<reference evidence="4 5" key="2">
    <citation type="submission" date="2024-10" db="EMBL/GenBank/DDBJ databases">
        <authorList>
            <person name="Ryan C."/>
        </authorList>
    </citation>
    <scope>NUCLEOTIDE SEQUENCE [LARGE SCALE GENOMIC DNA]</scope>
</reference>
<dbReference type="Proteomes" id="UP001497457">
    <property type="component" value="Chromosome 24b"/>
</dbReference>
<gene>
    <name evidence="4" type="ORF">URODEC1_LOCUS61611</name>
</gene>
<organism evidence="4 5">
    <name type="scientific">Urochloa decumbens</name>
    <dbReference type="NCBI Taxonomy" id="240449"/>
    <lineage>
        <taxon>Eukaryota</taxon>
        <taxon>Viridiplantae</taxon>
        <taxon>Streptophyta</taxon>
        <taxon>Embryophyta</taxon>
        <taxon>Tracheophyta</taxon>
        <taxon>Spermatophyta</taxon>
        <taxon>Magnoliopsida</taxon>
        <taxon>Liliopsida</taxon>
        <taxon>Poales</taxon>
        <taxon>Poaceae</taxon>
        <taxon>PACMAD clade</taxon>
        <taxon>Panicoideae</taxon>
        <taxon>Panicodae</taxon>
        <taxon>Paniceae</taxon>
        <taxon>Melinidinae</taxon>
        <taxon>Urochloa</taxon>
    </lineage>
</organism>
<accession>A0ABC9B7R0</accession>
<protein>
    <submittedName>
        <fullName evidence="4">Uncharacterized protein</fullName>
    </submittedName>
</protein>
<dbReference type="InterPro" id="IPR023213">
    <property type="entry name" value="CAT-like_dom_sf"/>
</dbReference>
<dbReference type="PANTHER" id="PTHR31642:SF160">
    <property type="entry name" value="HXXXD-TYPE ACYL-TRANSFERASE FAMILY PROTEIN"/>
    <property type="match status" value="1"/>
</dbReference>
<evidence type="ECO:0000313" key="4">
    <source>
        <dbReference type="EMBL" id="CAL4993654.1"/>
    </source>
</evidence>
<evidence type="ECO:0000256" key="1">
    <source>
        <dbReference type="ARBA" id="ARBA00009861"/>
    </source>
</evidence>
<dbReference type="InterPro" id="IPR050317">
    <property type="entry name" value="Plant_Fungal_Acyltransferase"/>
</dbReference>
<proteinExistence type="inferred from homology"/>
<sequence>MESVRACSDWHVQVVSRRLVRASDTSIKPHVVTVSNLDRIARVIQISMFCVYAKPPAGDFDAVVATFEAGLPSFLNHFFPLAGRIANTSSGISEIHCSNQGAELVVGEAKCVALASLDYAAMGAALQKIQVPYGEDVALSVQVVSFACGGFTVAWRTNHVVADGCALSSLVTAWSAFAPSGTGTLPAALRPNHDRSAVFRPRTPPSYDASLREAFMPLDARRQVNALTADESSVLRFYRIDARDVARLRDAASRGGERATRVEAVSAYLWKALAGVVAAAGDSSCRMGWWVNGRRRLASPELRRATRNYFGNVIAFAGAEASVEEVLRKPPPDVGAMVREAIRAPAYDEHLQELADWVEAHGTERHILSASIGMGSPTLIVTAFTSFRVDTDFGLGHAVMAVPTTVRTARLCSGFVQIQERLGGDGSWIVSAFVWPQLAAALEADEPRVFRPLMAEQLGLLVAHPLQVSRSRL</sequence>